<organism evidence="4 5">
    <name type="scientific">Diceros bicornis minor</name>
    <name type="common">South-central black rhinoceros</name>
    <dbReference type="NCBI Taxonomy" id="77932"/>
    <lineage>
        <taxon>Eukaryota</taxon>
        <taxon>Metazoa</taxon>
        <taxon>Chordata</taxon>
        <taxon>Craniata</taxon>
        <taxon>Vertebrata</taxon>
        <taxon>Euteleostomi</taxon>
        <taxon>Mammalia</taxon>
        <taxon>Eutheria</taxon>
        <taxon>Laurasiatheria</taxon>
        <taxon>Perissodactyla</taxon>
        <taxon>Rhinocerotidae</taxon>
        <taxon>Diceros</taxon>
    </lineage>
</organism>
<evidence type="ECO:0000259" key="2">
    <source>
        <dbReference type="Pfam" id="PF13086"/>
    </source>
</evidence>
<dbReference type="EMBL" id="JACDTQ010003641">
    <property type="protein sequence ID" value="KAF5913498.1"/>
    <property type="molecule type" value="Genomic_DNA"/>
</dbReference>
<feature type="compositionally biased region" description="Basic and acidic residues" evidence="1">
    <location>
        <begin position="128"/>
        <end position="139"/>
    </location>
</feature>
<reference evidence="4 5" key="1">
    <citation type="journal article" date="2020" name="Mol. Biol. Evol.">
        <title>Interspecific Gene Flow and the Evolution of Specialization in Black and White Rhinoceros.</title>
        <authorList>
            <person name="Moodley Y."/>
            <person name="Westbury M.V."/>
            <person name="Russo I.M."/>
            <person name="Gopalakrishnan S."/>
            <person name="Rakotoarivelo A."/>
            <person name="Olsen R.A."/>
            <person name="Prost S."/>
            <person name="Tunstall T."/>
            <person name="Ryder O.A."/>
            <person name="Dalen L."/>
            <person name="Bruford M.W."/>
        </authorList>
    </citation>
    <scope>NUCLEOTIDE SEQUENCE [LARGE SCALE GENOMIC DNA]</scope>
    <source>
        <strain evidence="4">SBR-YM</strain>
        <tissue evidence="4">Skin</tissue>
    </source>
</reference>
<keyword evidence="5" id="KW-1185">Reference proteome</keyword>
<proteinExistence type="predicted"/>
<name>A0A7J7ECP1_DICBM</name>
<dbReference type="SUPFAM" id="SSF52540">
    <property type="entry name" value="P-loop containing nucleoside triphosphate hydrolases"/>
    <property type="match status" value="1"/>
</dbReference>
<dbReference type="Proteomes" id="UP000551758">
    <property type="component" value="Unassembled WGS sequence"/>
</dbReference>
<dbReference type="GO" id="GO:0000184">
    <property type="term" value="P:nuclear-transcribed mRNA catabolic process, nonsense-mediated decay"/>
    <property type="evidence" value="ECO:0007669"/>
    <property type="project" value="TreeGrafter"/>
</dbReference>
<dbReference type="PANTHER" id="PTHR10887">
    <property type="entry name" value="DNA2/NAM7 HELICASE FAMILY"/>
    <property type="match status" value="1"/>
</dbReference>
<feature type="region of interest" description="Disordered" evidence="1">
    <location>
        <begin position="118"/>
        <end position="154"/>
    </location>
</feature>
<evidence type="ECO:0000313" key="4">
    <source>
        <dbReference type="EMBL" id="KAF5913498.1"/>
    </source>
</evidence>
<dbReference type="InterPro" id="IPR047187">
    <property type="entry name" value="SF1_C_Upf1"/>
</dbReference>
<dbReference type="Gene3D" id="3.40.50.300">
    <property type="entry name" value="P-loop containing nucleotide triphosphate hydrolases"/>
    <property type="match status" value="2"/>
</dbReference>
<gene>
    <name evidence="4" type="ORF">HPG69_017116</name>
</gene>
<dbReference type="InterPro" id="IPR041677">
    <property type="entry name" value="DNA2/NAM7_AAA_11"/>
</dbReference>
<feature type="domain" description="DNA2/NAM7 helicase helicase" evidence="2">
    <location>
        <begin position="183"/>
        <end position="231"/>
    </location>
</feature>
<evidence type="ECO:0000259" key="3">
    <source>
        <dbReference type="Pfam" id="PF13087"/>
    </source>
</evidence>
<comment type="caution">
    <text evidence="4">The sequence shown here is derived from an EMBL/GenBank/DDBJ whole genome shotgun (WGS) entry which is preliminary data.</text>
</comment>
<dbReference type="InterPro" id="IPR041679">
    <property type="entry name" value="DNA2/NAM7-like_C"/>
</dbReference>
<dbReference type="Pfam" id="PF13086">
    <property type="entry name" value="AAA_11"/>
    <property type="match status" value="1"/>
</dbReference>
<dbReference type="GO" id="GO:0005737">
    <property type="term" value="C:cytoplasm"/>
    <property type="evidence" value="ECO:0007669"/>
    <property type="project" value="TreeGrafter"/>
</dbReference>
<dbReference type="PANTHER" id="PTHR10887:SF364">
    <property type="entry name" value="REGULATOR OF NONSENSE TRANSCRIPTS 1"/>
    <property type="match status" value="1"/>
</dbReference>
<dbReference type="AlphaFoldDB" id="A0A7J7ECP1"/>
<dbReference type="InterPro" id="IPR045055">
    <property type="entry name" value="DNA2/NAM7-like"/>
</dbReference>
<evidence type="ECO:0000313" key="5">
    <source>
        <dbReference type="Proteomes" id="UP000551758"/>
    </source>
</evidence>
<dbReference type="CDD" id="cd18808">
    <property type="entry name" value="SF1_C_Upf1"/>
    <property type="match status" value="1"/>
</dbReference>
<protein>
    <submittedName>
        <fullName evidence="4">Uncharacterized protein</fullName>
    </submittedName>
</protein>
<evidence type="ECO:0000256" key="1">
    <source>
        <dbReference type="SAM" id="MobiDB-lite"/>
    </source>
</evidence>
<dbReference type="Pfam" id="PF13087">
    <property type="entry name" value="AAA_12"/>
    <property type="match status" value="1"/>
</dbReference>
<sequence length="543" mass="60921">MGDEEPQHILLLFQDSYHYQNIFGSLVKLEANYHKKLKEFQTQDNITISVGAPMEVTHNFQVDFVWKSSSFNRRPCALATFAVDETSVSGYIYHKLLSLEGTELLDLNHSQVYALKTAADTTEPDPGTTRHEEDGDLGHHHLPPGSARKQACASLREAAPGPEAHCQEGAARRSRCHLLHVYGCRRPRLAKVRFCSMLTDESTQATEPECMVPVVLGAKQLILMGNHRQLGLMVLCKKAAKAGLSQSLFEHLVVLGFHPICLIRLQVQYLIHPTLSIFPSGIFYEGSLQNSITAMDRVMGSDFWWPQPDKPMFFYVTQGPEEITSSGTAYLNWTEATNVEITMKFLKAGAKPDQIGIVMPCEVHAVHRLPAHQALPGGKEKKSMDAFQGHENDFIILSCMWANEHQVIRFLNNPRQFNMALTRVQPKGPVQAATQEPAADLFYKEQKVLVKESLNNLWESLMQFSKPRKLANTINLGACFMTTAMYDPRRPSIQVQPLNMYFQTHNQMGMTSAVPSHMAAVNIPHPFQPGHATHAMTGVFWTS</sequence>
<dbReference type="GO" id="GO:0003724">
    <property type="term" value="F:RNA helicase activity"/>
    <property type="evidence" value="ECO:0007669"/>
    <property type="project" value="TreeGrafter"/>
</dbReference>
<dbReference type="InterPro" id="IPR027417">
    <property type="entry name" value="P-loop_NTPase"/>
</dbReference>
<feature type="domain" description="DNA2/NAM7 helicase-like C-terminal" evidence="3">
    <location>
        <begin position="244"/>
        <end position="425"/>
    </location>
</feature>
<accession>A0A7J7ECP1</accession>